<proteinExistence type="predicted"/>
<dbReference type="Pfam" id="PF06985">
    <property type="entry name" value="HET"/>
    <property type="match status" value="1"/>
</dbReference>
<name>A0AA39WZA4_9PEZI</name>
<dbReference type="PANTHER" id="PTHR10622:SF10">
    <property type="entry name" value="HET DOMAIN-CONTAINING PROTEIN"/>
    <property type="match status" value="1"/>
</dbReference>
<reference evidence="3" key="1">
    <citation type="submission" date="2023-06" db="EMBL/GenBank/DDBJ databases">
        <title>Genome-scale phylogeny and comparative genomics of the fungal order Sordariales.</title>
        <authorList>
            <consortium name="Lawrence Berkeley National Laboratory"/>
            <person name="Hensen N."/>
            <person name="Bonometti L."/>
            <person name="Westerberg I."/>
            <person name="Brannstrom I.O."/>
            <person name="Guillou S."/>
            <person name="Cros-Aarteil S."/>
            <person name="Calhoun S."/>
            <person name="Haridas S."/>
            <person name="Kuo A."/>
            <person name="Mondo S."/>
            <person name="Pangilinan J."/>
            <person name="Riley R."/>
            <person name="Labutti K."/>
            <person name="Andreopoulos B."/>
            <person name="Lipzen A."/>
            <person name="Chen C."/>
            <person name="Yanf M."/>
            <person name="Daum C."/>
            <person name="Ng V."/>
            <person name="Clum A."/>
            <person name="Steindorff A."/>
            <person name="Ohm R."/>
            <person name="Martin F."/>
            <person name="Silar P."/>
            <person name="Natvig D."/>
            <person name="Lalanne C."/>
            <person name="Gautier V."/>
            <person name="Ament-Velasquez S.L."/>
            <person name="Kruys A."/>
            <person name="Hutchinson M.I."/>
            <person name="Powell A.J."/>
            <person name="Barry K."/>
            <person name="Miller A.N."/>
            <person name="Grigoriev I.V."/>
            <person name="Debuchy R."/>
            <person name="Gladieux P."/>
            <person name="Thoren M.H."/>
            <person name="Johannesson H."/>
        </authorList>
    </citation>
    <scope>NUCLEOTIDE SEQUENCE</scope>
    <source>
        <strain evidence="3">CBS 606.72</strain>
    </source>
</reference>
<feature type="domain" description="Heterokaryon incompatibility" evidence="2">
    <location>
        <begin position="54"/>
        <end position="142"/>
    </location>
</feature>
<feature type="region of interest" description="Disordered" evidence="1">
    <location>
        <begin position="606"/>
        <end position="652"/>
    </location>
</feature>
<organism evidence="3 4">
    <name type="scientific">Immersiella caudata</name>
    <dbReference type="NCBI Taxonomy" id="314043"/>
    <lineage>
        <taxon>Eukaryota</taxon>
        <taxon>Fungi</taxon>
        <taxon>Dikarya</taxon>
        <taxon>Ascomycota</taxon>
        <taxon>Pezizomycotina</taxon>
        <taxon>Sordariomycetes</taxon>
        <taxon>Sordariomycetidae</taxon>
        <taxon>Sordariales</taxon>
        <taxon>Lasiosphaeriaceae</taxon>
        <taxon>Immersiella</taxon>
    </lineage>
</organism>
<evidence type="ECO:0000313" key="4">
    <source>
        <dbReference type="Proteomes" id="UP001175000"/>
    </source>
</evidence>
<accession>A0AA39WZA4</accession>
<evidence type="ECO:0000259" key="2">
    <source>
        <dbReference type="Pfam" id="PF06985"/>
    </source>
</evidence>
<keyword evidence="4" id="KW-1185">Reference proteome</keyword>
<dbReference type="Proteomes" id="UP001175000">
    <property type="component" value="Unassembled WGS sequence"/>
</dbReference>
<comment type="caution">
    <text evidence="3">The sequence shown here is derived from an EMBL/GenBank/DDBJ whole genome shotgun (WGS) entry which is preliminary data.</text>
</comment>
<gene>
    <name evidence="3" type="ORF">B0T14DRAFT_517968</name>
</gene>
<dbReference type="EMBL" id="JAULSU010000003">
    <property type="protein sequence ID" value="KAK0624392.1"/>
    <property type="molecule type" value="Genomic_DNA"/>
</dbReference>
<evidence type="ECO:0000313" key="3">
    <source>
        <dbReference type="EMBL" id="KAK0624392.1"/>
    </source>
</evidence>
<dbReference type="AlphaFoldDB" id="A0AA39WZA4"/>
<evidence type="ECO:0000256" key="1">
    <source>
        <dbReference type="SAM" id="MobiDB-lite"/>
    </source>
</evidence>
<protein>
    <submittedName>
        <fullName evidence="3">Heterokaryon incompatibility protein-domain-containing protein</fullName>
    </submittedName>
</protein>
<sequence>MEGSTPTSTIRLYFGDWDSQPNLNLFSHLHSIMRLINTETFALSEFFGDEIPKYAILSHTWGDGEVTFQDWSDLDKASRKKGFAKIKGACAKAREHGFQWVWVDTNCIDKTSSAELTEAINSMFAWYAQSEICYAYLSDVPSASDEVDDETIANQLRESRWFTRGWTLQELLAPRELTFYARDWTKLGSRAGAMATAISTITGIEEGFLSGAESVVDGASVALKMSWLARRTTTRVEDLAYCMLGLFDINMPLLYGEGLKAFTRLQNEIIRVCNDHTIFCWNWNSDVPDGWTSLLAYSPTQFADRESYSWSSFGHNYGISVFTMTNAGLSIDLPVLFTCGWDGFFVLLQARPRNLLKYRKLVVAIRLEGYQTGKVVHASRVKHPRRPIILEDATTGRYRIRELSILVKTKPTPAGSLKSEDSHFVEMRNGRPSDICSGRDHVMLLFDLQERRMWECSHRAYPSFDRYTGIAHLRHRTRNENAVVKSFLSEESFRTYPSGKRAGVPVFLFVSIKTILATGVMRPYCQLFVYPRDVSAAKSRLDGWVELRDPKDLLKALSQQVLHAEWDQPAQYHKAIDISVTMDMSNALLRPGGGILVLRISSGRGELKEGQGRRNGSPDSTLATLGDPDDPHIPSVGRLKIPQGPTLQPPRV</sequence>
<dbReference type="InterPro" id="IPR010730">
    <property type="entry name" value="HET"/>
</dbReference>
<dbReference type="PANTHER" id="PTHR10622">
    <property type="entry name" value="HET DOMAIN-CONTAINING PROTEIN"/>
    <property type="match status" value="1"/>
</dbReference>